<dbReference type="InterPro" id="IPR036291">
    <property type="entry name" value="NAD(P)-bd_dom_sf"/>
</dbReference>
<dbReference type="Proteomes" id="UP000318331">
    <property type="component" value="Unassembled WGS sequence"/>
</dbReference>
<dbReference type="EMBL" id="VFPN01000001">
    <property type="protein sequence ID" value="TQM65452.1"/>
    <property type="molecule type" value="Genomic_DNA"/>
</dbReference>
<gene>
    <name evidence="2" type="ORF">FB466_0254</name>
</gene>
<keyword evidence="3" id="KW-1185">Reference proteome</keyword>
<dbReference type="PANTHER" id="PTHR43781:SF1">
    <property type="entry name" value="SACCHAROPINE DEHYDROGENASE"/>
    <property type="match status" value="1"/>
</dbReference>
<organism evidence="2 3">
    <name type="scientific">Klugiella xanthotipulae</name>
    <dbReference type="NCBI Taxonomy" id="244735"/>
    <lineage>
        <taxon>Bacteria</taxon>
        <taxon>Bacillati</taxon>
        <taxon>Actinomycetota</taxon>
        <taxon>Actinomycetes</taxon>
        <taxon>Micrococcales</taxon>
        <taxon>Microbacteriaceae</taxon>
        <taxon>Klugiella</taxon>
    </lineage>
</organism>
<dbReference type="SUPFAM" id="SSF51735">
    <property type="entry name" value="NAD(P)-binding Rossmann-fold domains"/>
    <property type="match status" value="1"/>
</dbReference>
<dbReference type="AlphaFoldDB" id="A0A543I4D2"/>
<evidence type="ECO:0000259" key="1">
    <source>
        <dbReference type="Pfam" id="PF03435"/>
    </source>
</evidence>
<reference evidence="2 3" key="1">
    <citation type="submission" date="2019-06" db="EMBL/GenBank/DDBJ databases">
        <title>Sequencing the genomes of 1000 actinobacteria strains.</title>
        <authorList>
            <person name="Klenk H.-P."/>
        </authorList>
    </citation>
    <scope>NUCLEOTIDE SEQUENCE [LARGE SCALE GENOMIC DNA]</scope>
    <source>
        <strain evidence="2 3">DSM 18031</strain>
    </source>
</reference>
<dbReference type="RefSeq" id="WP_141915209.1">
    <property type="nucleotide sequence ID" value="NZ_BAAAYS010000013.1"/>
</dbReference>
<evidence type="ECO:0000313" key="2">
    <source>
        <dbReference type="EMBL" id="TQM65452.1"/>
    </source>
</evidence>
<dbReference type="InterPro" id="IPR005097">
    <property type="entry name" value="Sacchrp_dh_NADP-bd"/>
</dbReference>
<name>A0A543I4D2_9MICO</name>
<proteinExistence type="predicted"/>
<dbReference type="Gene3D" id="3.40.50.720">
    <property type="entry name" value="NAD(P)-binding Rossmann-like Domain"/>
    <property type="match status" value="1"/>
</dbReference>
<sequence>MGVSVLVYGAGGAGRSLCAALAAAGLNVELAGRSPERVGAVARDLGVPYRIADLRDRVSVLGALDGVHLVINAAGPFARTAPPLLSAALTAGVHYLDLSNEYSSHTHAWFRHRDAVARQTAIVCGSGFGGTAAGLAALRAVAEVPDAHSLDILFVPRGSSGTAGVLRSTLSLVAGGGRGLLNGTLRRLSVRRFARAETLPNGDVVSVAPVSTGDLVSIARGTRVPNVMVFTPVRVSLRVLRVLMPPLSVLLRPGWVREAVVAAVMRRKGRAETPVPAPRMSYAQATATDTSGRSHTAVVAVPHTRDFMAAVCLALIEEVRGGDVAGCHTPAQVLGRDRLDELVGRMVQT</sequence>
<dbReference type="PANTHER" id="PTHR43781">
    <property type="entry name" value="SACCHAROPINE DEHYDROGENASE"/>
    <property type="match status" value="1"/>
</dbReference>
<protein>
    <submittedName>
        <fullName evidence="2">Short subunit dehydrogenase-like uncharacterized protein</fullName>
    </submittedName>
</protein>
<feature type="domain" description="Saccharopine dehydrogenase NADP binding" evidence="1">
    <location>
        <begin position="5"/>
        <end position="116"/>
    </location>
</feature>
<comment type="caution">
    <text evidence="2">The sequence shown here is derived from an EMBL/GenBank/DDBJ whole genome shotgun (WGS) entry which is preliminary data.</text>
</comment>
<evidence type="ECO:0000313" key="3">
    <source>
        <dbReference type="Proteomes" id="UP000318331"/>
    </source>
</evidence>
<dbReference type="Pfam" id="PF03435">
    <property type="entry name" value="Sacchrp_dh_NADP"/>
    <property type="match status" value="1"/>
</dbReference>
<dbReference type="OrthoDB" id="4369409at2"/>
<accession>A0A543I4D2</accession>